<evidence type="ECO:0000313" key="4">
    <source>
        <dbReference type="Proteomes" id="UP001172102"/>
    </source>
</evidence>
<proteinExistence type="inferred from homology"/>
<dbReference type="PANTHER" id="PTHR43591:SF24">
    <property type="entry name" value="2-METHOXY-6-POLYPRENYL-1,4-BENZOQUINOL METHYLASE, MITOCHONDRIAL"/>
    <property type="match status" value="1"/>
</dbReference>
<comment type="caution">
    <text evidence="3">The sequence shown here is derived from an EMBL/GenBank/DDBJ whole genome shotgun (WGS) entry which is preliminary data.</text>
</comment>
<dbReference type="GO" id="GO:0032259">
    <property type="term" value="P:methylation"/>
    <property type="evidence" value="ECO:0007669"/>
    <property type="project" value="UniProtKB-KW"/>
</dbReference>
<gene>
    <name evidence="3" type="ORF">B0H67DRAFT_595380</name>
</gene>
<name>A0AA40DI67_9PEZI</name>
<feature type="compositionally biased region" description="Low complexity" evidence="2">
    <location>
        <begin position="328"/>
        <end position="340"/>
    </location>
</feature>
<dbReference type="Pfam" id="PF13489">
    <property type="entry name" value="Methyltransf_23"/>
    <property type="match status" value="1"/>
</dbReference>
<sequence length="340" mass="38417">MFLLHPRDHSTLLTFTQPETSGLTSLRSSVLHWREENGRTYHALSDGKYAFPNDDRESDRLEVQHNVWVLTLRGKLALSPKDQGAKRVLDVGTGTGIWAIEYADLHPEAEVIGVDLSPIQPNLIPPNCSFEVDDIEKEWTWGTPFDFIFARVLNGSLANYQQFIKTSYENLEPGGWIEIQEACSPYRSDDGTLLEESDLGQVGVHFNNALALAGRRMVDGGELESWLKDAGFVNLTRHQFKWPVNSWPRDPHYKELGSWTFHNINTGLEGLTLALFTRILQWTQEETLLFCSRVREQLRDRRIHAYTPIEVLYAQKPGGNQPEPTHPSPALAAPSPGSTS</sequence>
<dbReference type="CDD" id="cd02440">
    <property type="entry name" value="AdoMet_MTases"/>
    <property type="match status" value="1"/>
</dbReference>
<dbReference type="EMBL" id="JAUKUA010000009">
    <property type="protein sequence ID" value="KAK0702246.1"/>
    <property type="molecule type" value="Genomic_DNA"/>
</dbReference>
<organism evidence="3 4">
    <name type="scientific">Lasiosphaeris hirsuta</name>
    <dbReference type="NCBI Taxonomy" id="260670"/>
    <lineage>
        <taxon>Eukaryota</taxon>
        <taxon>Fungi</taxon>
        <taxon>Dikarya</taxon>
        <taxon>Ascomycota</taxon>
        <taxon>Pezizomycotina</taxon>
        <taxon>Sordariomycetes</taxon>
        <taxon>Sordariomycetidae</taxon>
        <taxon>Sordariales</taxon>
        <taxon>Lasiosphaeriaceae</taxon>
        <taxon>Lasiosphaeris</taxon>
    </lineage>
</organism>
<comment type="similarity">
    <text evidence="1">Belongs to the methyltransferase superfamily. LaeA methyltransferase family.</text>
</comment>
<keyword evidence="3" id="KW-0489">Methyltransferase</keyword>
<keyword evidence="3" id="KW-0808">Transferase</keyword>
<accession>A0AA40DI67</accession>
<dbReference type="Proteomes" id="UP001172102">
    <property type="component" value="Unassembled WGS sequence"/>
</dbReference>
<dbReference type="InterPro" id="IPR029063">
    <property type="entry name" value="SAM-dependent_MTases_sf"/>
</dbReference>
<evidence type="ECO:0000256" key="1">
    <source>
        <dbReference type="ARBA" id="ARBA00038158"/>
    </source>
</evidence>
<protein>
    <submittedName>
        <fullName evidence="3">S-adenosyl-L-methionine-dependent methyltransferase</fullName>
    </submittedName>
</protein>
<evidence type="ECO:0000256" key="2">
    <source>
        <dbReference type="SAM" id="MobiDB-lite"/>
    </source>
</evidence>
<keyword evidence="4" id="KW-1185">Reference proteome</keyword>
<dbReference type="GO" id="GO:0008168">
    <property type="term" value="F:methyltransferase activity"/>
    <property type="evidence" value="ECO:0007669"/>
    <property type="project" value="UniProtKB-KW"/>
</dbReference>
<dbReference type="PANTHER" id="PTHR43591">
    <property type="entry name" value="METHYLTRANSFERASE"/>
    <property type="match status" value="1"/>
</dbReference>
<dbReference type="Gene3D" id="3.40.50.150">
    <property type="entry name" value="Vaccinia Virus protein VP39"/>
    <property type="match status" value="1"/>
</dbReference>
<feature type="region of interest" description="Disordered" evidence="2">
    <location>
        <begin position="315"/>
        <end position="340"/>
    </location>
</feature>
<evidence type="ECO:0000313" key="3">
    <source>
        <dbReference type="EMBL" id="KAK0702246.1"/>
    </source>
</evidence>
<dbReference type="AlphaFoldDB" id="A0AA40DI67"/>
<dbReference type="SUPFAM" id="SSF53335">
    <property type="entry name" value="S-adenosyl-L-methionine-dependent methyltransferases"/>
    <property type="match status" value="1"/>
</dbReference>
<reference evidence="3" key="1">
    <citation type="submission" date="2023-06" db="EMBL/GenBank/DDBJ databases">
        <title>Genome-scale phylogeny and comparative genomics of the fungal order Sordariales.</title>
        <authorList>
            <consortium name="Lawrence Berkeley National Laboratory"/>
            <person name="Hensen N."/>
            <person name="Bonometti L."/>
            <person name="Westerberg I."/>
            <person name="Brannstrom I.O."/>
            <person name="Guillou S."/>
            <person name="Cros-Aarteil S."/>
            <person name="Calhoun S."/>
            <person name="Haridas S."/>
            <person name="Kuo A."/>
            <person name="Mondo S."/>
            <person name="Pangilinan J."/>
            <person name="Riley R."/>
            <person name="Labutti K."/>
            <person name="Andreopoulos B."/>
            <person name="Lipzen A."/>
            <person name="Chen C."/>
            <person name="Yanf M."/>
            <person name="Daum C."/>
            <person name="Ng V."/>
            <person name="Clum A."/>
            <person name="Steindorff A."/>
            <person name="Ohm R."/>
            <person name="Martin F."/>
            <person name="Silar P."/>
            <person name="Natvig D."/>
            <person name="Lalanne C."/>
            <person name="Gautier V."/>
            <person name="Ament-Velasquez S.L."/>
            <person name="Kruys A."/>
            <person name="Hutchinson M.I."/>
            <person name="Powell A.J."/>
            <person name="Barry K."/>
            <person name="Miller A.N."/>
            <person name="Grigoriev I.V."/>
            <person name="Debuchy R."/>
            <person name="Gladieux P."/>
            <person name="Thoren M.H."/>
            <person name="Johannesson H."/>
        </authorList>
    </citation>
    <scope>NUCLEOTIDE SEQUENCE</scope>
    <source>
        <strain evidence="3">SMH4607-1</strain>
    </source>
</reference>